<dbReference type="SUPFAM" id="SSF143100">
    <property type="entry name" value="TTHA1013/TTHA0281-like"/>
    <property type="match status" value="1"/>
</dbReference>
<accession>A0AAE4JZ31</accession>
<dbReference type="Proteomes" id="UP001268256">
    <property type="component" value="Unassembled WGS sequence"/>
</dbReference>
<dbReference type="EMBL" id="JAVMIP010000004">
    <property type="protein sequence ID" value="MDS3860397.1"/>
    <property type="molecule type" value="Genomic_DNA"/>
</dbReference>
<protein>
    <submittedName>
        <fullName evidence="1">Uncharacterized protein</fullName>
    </submittedName>
</protein>
<name>A0AAE4JZ31_9CYAN</name>
<keyword evidence="2" id="KW-1185">Reference proteome</keyword>
<dbReference type="InterPro" id="IPR035069">
    <property type="entry name" value="TTHA1013/TTHA0281-like"/>
</dbReference>
<reference evidence="2" key="1">
    <citation type="submission" date="2023-07" db="EMBL/GenBank/DDBJ databases">
        <authorList>
            <person name="Luz R."/>
            <person name="Cordeiro R."/>
            <person name="Fonseca A."/>
            <person name="Goncalves V."/>
        </authorList>
    </citation>
    <scope>NUCLEOTIDE SEQUENCE [LARGE SCALE GENOMIC DNA]</scope>
    <source>
        <strain evidence="2">BACA0444</strain>
    </source>
</reference>
<dbReference type="RefSeq" id="WP_322877675.1">
    <property type="nucleotide sequence ID" value="NZ_JAVMIP010000004.1"/>
</dbReference>
<evidence type="ECO:0000313" key="2">
    <source>
        <dbReference type="Proteomes" id="UP001268256"/>
    </source>
</evidence>
<sequence length="78" mass="8633">MSQIKYQVIIYWSQEDNNFIAEVPELPGWAAAEGWNPGQFDATRFYNTDPAGFFMGELEGEPIACIPGVSYGASVEIP</sequence>
<evidence type="ECO:0000313" key="1">
    <source>
        <dbReference type="EMBL" id="MDS3860397.1"/>
    </source>
</evidence>
<organism evidence="1 2">
    <name type="scientific">Pseudocalidococcus azoricus BACA0444</name>
    <dbReference type="NCBI Taxonomy" id="2918990"/>
    <lineage>
        <taxon>Bacteria</taxon>
        <taxon>Bacillati</taxon>
        <taxon>Cyanobacteriota</taxon>
        <taxon>Cyanophyceae</taxon>
        <taxon>Acaryochloridales</taxon>
        <taxon>Thermosynechococcaceae</taxon>
        <taxon>Pseudocalidococcus</taxon>
        <taxon>Pseudocalidococcus azoricus</taxon>
    </lineage>
</organism>
<dbReference type="AlphaFoldDB" id="A0AAE4JZ31"/>
<proteinExistence type="predicted"/>
<gene>
    <name evidence="1" type="ORF">RIF25_06200</name>
</gene>
<comment type="caution">
    <text evidence="1">The sequence shown here is derived from an EMBL/GenBank/DDBJ whole genome shotgun (WGS) entry which is preliminary data.</text>
</comment>